<dbReference type="EC" id="3.4.21.83" evidence="8"/>
<dbReference type="EMBL" id="JGYP01000002">
    <property type="protein sequence ID" value="KFI45792.1"/>
    <property type="molecule type" value="Genomic_DNA"/>
</dbReference>
<dbReference type="OrthoDB" id="9801421at2"/>
<dbReference type="GO" id="GO:0006508">
    <property type="term" value="P:proteolysis"/>
    <property type="evidence" value="ECO:0007669"/>
    <property type="project" value="UniProtKB-KW"/>
</dbReference>
<sequence length="846" mass="94086">MTDDMHDPSERSQVPVAKHVPSPRAAHGDTFVDPYDWMRDKQSPDLQRFVAEQNAYFRHRTKGIADLKRTLFEELKSRVKQTDMSVPTRIDGYWYFTRVVEGKQYAIQCRRPVSSPDDWDPPQVNAADAPGAMPDEQVVFDPNKESEGHDFFNIGGLDFDKTGRWMLYGVDLAGNERYDYRIRDLKTESESSEVIEGAAAGACLTPDGRWVFYVMPDDAWRPYLVLRHRVGTPVRDDVEVFREPDERFAVDVGMSFDERDIVISVASKTTSEVLMLPADEPEGVFTPFIRRREGIEYDVSFARFEADADRGSGSVDDPCLGDDTADGKLAADIPLALVFHNARNPNFEVDVIDLNAHKPPYTLDEGVVVAQGSPYGCRLGDAVEPGASTKPINTAYRNGANPAILRDMRGLVIEGIGMYRHFVVLSYRAESLPHIAVMTKAQALADFQAGRPWNFREVKPVGDDVRQRLYSIGAGGNPSYDAPRMRYSFGSYTTAGQLRELDPVTGRDVLLKSAEVLGDFNPANYRERRLWVRVRDGELVPVSLVFRSDRCPRMAKVQSELESIDILDEHDVDCMGRLRSACGANSDADAAAGAMFITGYGSYECSSDPGFSVARLSMLDRGVLYVVAHVRGGGEMGRAWYEQGRKLNKRNTFNDFVDVTKALESAGLADRERTVANGGSAGGLLMGAVANMAPDCYAGIEADVPFVDALTTILDPSLPLTVTEWDEWGDPLHNKDVYDYMKSYSPYENAPFGPWQGDDADEKAGEGDHDMAARFPKIFITTSLNDTRVLYVEPMKWLARLQSQGVDAVARVQNEASHGGTSGRYQQWRDVSEENAWCLAVMGINS</sequence>
<dbReference type="RefSeq" id="WP_035140219.1">
    <property type="nucleotide sequence ID" value="NZ_JDUS01000012.1"/>
</dbReference>
<dbReference type="InterPro" id="IPR029058">
    <property type="entry name" value="AB_hydrolase_fold"/>
</dbReference>
<feature type="compositionally biased region" description="Basic and acidic residues" evidence="5">
    <location>
        <begin position="1"/>
        <end position="10"/>
    </location>
</feature>
<feature type="region of interest" description="Disordered" evidence="5">
    <location>
        <begin position="1"/>
        <end position="29"/>
    </location>
</feature>
<dbReference type="GO" id="GO:0004252">
    <property type="term" value="F:serine-type endopeptidase activity"/>
    <property type="evidence" value="ECO:0007669"/>
    <property type="project" value="UniProtKB-EC"/>
</dbReference>
<dbReference type="eggNOG" id="COG1770">
    <property type="taxonomic scope" value="Bacteria"/>
</dbReference>
<dbReference type="Pfam" id="PF00326">
    <property type="entry name" value="Peptidase_S9"/>
    <property type="match status" value="1"/>
</dbReference>
<name>A0A086ZGZ2_9BIFI</name>
<dbReference type="InterPro" id="IPR001375">
    <property type="entry name" value="Peptidase_S9_cat"/>
</dbReference>
<dbReference type="PANTHER" id="PTHR11757:SF19">
    <property type="entry name" value="PROLYL ENDOPEPTIDASE-LIKE"/>
    <property type="match status" value="1"/>
</dbReference>
<evidence type="ECO:0000259" key="6">
    <source>
        <dbReference type="Pfam" id="PF00326"/>
    </source>
</evidence>
<evidence type="ECO:0000256" key="5">
    <source>
        <dbReference type="SAM" id="MobiDB-lite"/>
    </source>
</evidence>
<comment type="similarity">
    <text evidence="1">Belongs to the peptidase S9A family.</text>
</comment>
<dbReference type="Pfam" id="PF02897">
    <property type="entry name" value="Peptidase_S9_N"/>
    <property type="match status" value="1"/>
</dbReference>
<keyword evidence="9" id="KW-1185">Reference proteome</keyword>
<dbReference type="Proteomes" id="UP000029096">
    <property type="component" value="Unassembled WGS sequence"/>
</dbReference>
<organism evidence="8 9">
    <name type="scientific">Bifidobacterium bohemicum DSM 22767</name>
    <dbReference type="NCBI Taxonomy" id="1437606"/>
    <lineage>
        <taxon>Bacteria</taxon>
        <taxon>Bacillati</taxon>
        <taxon>Actinomycetota</taxon>
        <taxon>Actinomycetes</taxon>
        <taxon>Bifidobacteriales</taxon>
        <taxon>Bifidobacteriaceae</taxon>
        <taxon>Bifidobacterium</taxon>
    </lineage>
</organism>
<dbReference type="PRINTS" id="PR00862">
    <property type="entry name" value="PROLIGOPTASE"/>
</dbReference>
<evidence type="ECO:0000256" key="2">
    <source>
        <dbReference type="ARBA" id="ARBA00022670"/>
    </source>
</evidence>
<proteinExistence type="inferred from homology"/>
<accession>A0A086ZGZ2</accession>
<keyword evidence="3 8" id="KW-0378">Hydrolase</keyword>
<dbReference type="PANTHER" id="PTHR11757">
    <property type="entry name" value="PROTEASE FAMILY S9A OLIGOPEPTIDASE"/>
    <property type="match status" value="1"/>
</dbReference>
<evidence type="ECO:0000313" key="9">
    <source>
        <dbReference type="Proteomes" id="UP000029096"/>
    </source>
</evidence>
<evidence type="ECO:0000259" key="7">
    <source>
        <dbReference type="Pfam" id="PF02897"/>
    </source>
</evidence>
<comment type="caution">
    <text evidence="8">The sequence shown here is derived from an EMBL/GenBank/DDBJ whole genome shotgun (WGS) entry which is preliminary data.</text>
</comment>
<dbReference type="Gene3D" id="3.40.50.1820">
    <property type="entry name" value="alpha/beta hydrolase"/>
    <property type="match status" value="1"/>
</dbReference>
<dbReference type="InterPro" id="IPR023302">
    <property type="entry name" value="Pept_S9A_N"/>
</dbReference>
<dbReference type="SUPFAM" id="SSF50993">
    <property type="entry name" value="Peptidase/esterase 'gauge' domain"/>
    <property type="match status" value="1"/>
</dbReference>
<evidence type="ECO:0000256" key="3">
    <source>
        <dbReference type="ARBA" id="ARBA00022801"/>
    </source>
</evidence>
<dbReference type="SUPFAM" id="SSF53474">
    <property type="entry name" value="alpha/beta-Hydrolases"/>
    <property type="match status" value="1"/>
</dbReference>
<feature type="domain" description="Peptidase S9 prolyl oligopeptidase catalytic" evidence="6">
    <location>
        <begin position="611"/>
        <end position="843"/>
    </location>
</feature>
<keyword evidence="2" id="KW-0645">Protease</keyword>
<dbReference type="InterPro" id="IPR051543">
    <property type="entry name" value="Serine_Peptidase_S9A"/>
</dbReference>
<evidence type="ECO:0000256" key="4">
    <source>
        <dbReference type="ARBA" id="ARBA00022825"/>
    </source>
</evidence>
<evidence type="ECO:0000313" key="8">
    <source>
        <dbReference type="EMBL" id="KFI45792.1"/>
    </source>
</evidence>
<dbReference type="STRING" id="1437606.BBOH_0594"/>
<reference evidence="8 9" key="1">
    <citation type="submission" date="2014-03" db="EMBL/GenBank/DDBJ databases">
        <title>Genomics of Bifidobacteria.</title>
        <authorList>
            <person name="Ventura M."/>
            <person name="Milani C."/>
            <person name="Lugli G.A."/>
        </authorList>
    </citation>
    <scope>NUCLEOTIDE SEQUENCE [LARGE SCALE GENOMIC DNA]</scope>
    <source>
        <strain evidence="8 9">DSM 22767</strain>
    </source>
</reference>
<gene>
    <name evidence="8" type="ORF">BBOH_0594</name>
</gene>
<dbReference type="InterPro" id="IPR002470">
    <property type="entry name" value="Peptidase_S9A"/>
</dbReference>
<protein>
    <submittedName>
        <fullName evidence="8">Oligopeptidase B</fullName>
        <ecNumber evidence="8">3.4.21.83</ecNumber>
    </submittedName>
</protein>
<feature type="domain" description="Peptidase S9A N-terminal" evidence="7">
    <location>
        <begin position="16"/>
        <end position="300"/>
    </location>
</feature>
<keyword evidence="4" id="KW-0720">Serine protease</keyword>
<dbReference type="Gene3D" id="2.130.10.120">
    <property type="entry name" value="Prolyl oligopeptidase, N-terminal domain"/>
    <property type="match status" value="1"/>
</dbReference>
<evidence type="ECO:0000256" key="1">
    <source>
        <dbReference type="ARBA" id="ARBA00005228"/>
    </source>
</evidence>
<dbReference type="AlphaFoldDB" id="A0A086ZGZ2"/>